<name>A0AA38X1E9_9EURO</name>
<gene>
    <name evidence="1" type="ORF">H2200_010414</name>
</gene>
<evidence type="ECO:0000313" key="2">
    <source>
        <dbReference type="Proteomes" id="UP001172673"/>
    </source>
</evidence>
<dbReference type="Proteomes" id="UP001172673">
    <property type="component" value="Unassembled WGS sequence"/>
</dbReference>
<keyword evidence="2" id="KW-1185">Reference proteome</keyword>
<organism evidence="1 2">
    <name type="scientific">Cladophialophora chaetospira</name>
    <dbReference type="NCBI Taxonomy" id="386627"/>
    <lineage>
        <taxon>Eukaryota</taxon>
        <taxon>Fungi</taxon>
        <taxon>Dikarya</taxon>
        <taxon>Ascomycota</taxon>
        <taxon>Pezizomycotina</taxon>
        <taxon>Eurotiomycetes</taxon>
        <taxon>Chaetothyriomycetidae</taxon>
        <taxon>Chaetothyriales</taxon>
        <taxon>Herpotrichiellaceae</taxon>
        <taxon>Cladophialophora</taxon>
    </lineage>
</organism>
<dbReference type="AlphaFoldDB" id="A0AA38X1E9"/>
<sequence length="130" mass="15065">MAFLAESLDPTLRGEVQKLKPKPAMTLLRTKYDSAKRIEAKAKTMQQELEELSLKDCSSVGEYLDEIESLEARLAASGQGWYSTQLFFKVFSGLTPEYWRLLSADFTVQELSNMDMELLRYWLPRYEPKK</sequence>
<dbReference type="EMBL" id="JAPDRK010000017">
    <property type="protein sequence ID" value="KAJ9605025.1"/>
    <property type="molecule type" value="Genomic_DNA"/>
</dbReference>
<proteinExistence type="predicted"/>
<protein>
    <submittedName>
        <fullName evidence="1">Uncharacterized protein</fullName>
    </submittedName>
</protein>
<reference evidence="1" key="1">
    <citation type="submission" date="2022-10" db="EMBL/GenBank/DDBJ databases">
        <title>Culturing micro-colonial fungi from biological soil crusts in the Mojave desert and describing Neophaeococcomyces mojavensis, and introducing the new genera and species Taxawa tesnikishii.</title>
        <authorList>
            <person name="Kurbessoian T."/>
            <person name="Stajich J.E."/>
        </authorList>
    </citation>
    <scope>NUCLEOTIDE SEQUENCE</scope>
    <source>
        <strain evidence="1">TK_41</strain>
    </source>
</reference>
<evidence type="ECO:0000313" key="1">
    <source>
        <dbReference type="EMBL" id="KAJ9605025.1"/>
    </source>
</evidence>
<comment type="caution">
    <text evidence="1">The sequence shown here is derived from an EMBL/GenBank/DDBJ whole genome shotgun (WGS) entry which is preliminary data.</text>
</comment>
<accession>A0AA38X1E9</accession>